<keyword evidence="1" id="KW-0175">Coiled coil</keyword>
<dbReference type="Gene3D" id="3.60.21.10">
    <property type="match status" value="1"/>
</dbReference>
<evidence type="ECO:0000259" key="2">
    <source>
        <dbReference type="Pfam" id="PF00149"/>
    </source>
</evidence>
<accession>A0A328UIF2</accession>
<dbReference type="PANTHER" id="PTHR31302">
    <property type="entry name" value="TRANSMEMBRANE PROTEIN WITH METALLOPHOSPHOESTERASE DOMAIN-RELATED"/>
    <property type="match status" value="1"/>
</dbReference>
<dbReference type="InterPro" id="IPR051158">
    <property type="entry name" value="Metallophosphoesterase_sf"/>
</dbReference>
<reference evidence="3 4" key="1">
    <citation type="submission" date="2018-06" db="EMBL/GenBank/DDBJ databases">
        <title>Noncontiguous genome sequence of Ruminococcaceae bacterium ASD2818.</title>
        <authorList>
            <person name="Chaplin A.V."/>
            <person name="Sokolova S.R."/>
            <person name="Kochetkova T.O."/>
            <person name="Goltsov A.Y."/>
            <person name="Trofimov D.Y."/>
            <person name="Efimov B.A."/>
        </authorList>
    </citation>
    <scope>NUCLEOTIDE SEQUENCE [LARGE SCALE GENOMIC DNA]</scope>
    <source>
        <strain evidence="3 4">ASD2818</strain>
    </source>
</reference>
<dbReference type="RefSeq" id="WP_112332464.1">
    <property type="nucleotide sequence ID" value="NZ_JADPHD010000007.1"/>
</dbReference>
<dbReference type="EMBL" id="QLYR01000003">
    <property type="protein sequence ID" value="RAQ29233.1"/>
    <property type="molecule type" value="Genomic_DNA"/>
</dbReference>
<keyword evidence="4" id="KW-1185">Reference proteome</keyword>
<feature type="coiled-coil region" evidence="1">
    <location>
        <begin position="128"/>
        <end position="155"/>
    </location>
</feature>
<organism evidence="3 4">
    <name type="scientific">Hydrogeniiclostridium mannosilyticum</name>
    <dbReference type="NCBI Taxonomy" id="2764322"/>
    <lineage>
        <taxon>Bacteria</taxon>
        <taxon>Bacillati</taxon>
        <taxon>Bacillota</taxon>
        <taxon>Clostridia</taxon>
        <taxon>Eubacteriales</taxon>
        <taxon>Acutalibacteraceae</taxon>
        <taxon>Hydrogeniiclostridium</taxon>
    </lineage>
</organism>
<dbReference type="PANTHER" id="PTHR31302:SF22">
    <property type="entry name" value="PHOSPHOESTERASE"/>
    <property type="match status" value="1"/>
</dbReference>
<dbReference type="Proteomes" id="UP000249377">
    <property type="component" value="Unassembled WGS sequence"/>
</dbReference>
<dbReference type="InterPro" id="IPR029052">
    <property type="entry name" value="Metallo-depent_PP-like"/>
</dbReference>
<dbReference type="InterPro" id="IPR004843">
    <property type="entry name" value="Calcineurin-like_PHP"/>
</dbReference>
<name>A0A328UIF2_9FIRM</name>
<evidence type="ECO:0000313" key="4">
    <source>
        <dbReference type="Proteomes" id="UP000249377"/>
    </source>
</evidence>
<dbReference type="GO" id="GO:0016787">
    <property type="term" value="F:hydrolase activity"/>
    <property type="evidence" value="ECO:0007669"/>
    <property type="project" value="InterPro"/>
</dbReference>
<sequence>MALFTIADLHLSLGTDKPMDVFPGWKNYVDRLEANWRRLVSDGDTVVIAGDISWAMKLEDAAADFTFLHALPGEKLILKGNHDYWWSTRKKLEEFLQRHGFYSIRFIHNNAVAVGDIAVCGTRGWLYNAETEEDLKIVNREVGRLNASLDEAERLGLRPVVFLHYPPVYDGAECREILTVLKQRQIDTCYFGHIHGAQAARRAVTGEYDGIKMVLVSCDYVKFTPVLVR</sequence>
<gene>
    <name evidence="3" type="ORF">DPQ25_07045</name>
</gene>
<protein>
    <submittedName>
        <fullName evidence="3">Serine/threonine protein phosphatase</fullName>
    </submittedName>
</protein>
<dbReference type="PIRSF" id="PIRSF033094">
    <property type="entry name" value="Pesterase_CT488"/>
    <property type="match status" value="1"/>
</dbReference>
<evidence type="ECO:0000313" key="3">
    <source>
        <dbReference type="EMBL" id="RAQ29233.1"/>
    </source>
</evidence>
<comment type="caution">
    <text evidence="3">The sequence shown here is derived from an EMBL/GenBank/DDBJ whole genome shotgun (WGS) entry which is preliminary data.</text>
</comment>
<dbReference type="InterPro" id="IPR014578">
    <property type="entry name" value="Pesterase_CT488"/>
</dbReference>
<dbReference type="SUPFAM" id="SSF56300">
    <property type="entry name" value="Metallo-dependent phosphatases"/>
    <property type="match status" value="1"/>
</dbReference>
<proteinExistence type="predicted"/>
<feature type="domain" description="Calcineurin-like phosphoesterase" evidence="2">
    <location>
        <begin position="6"/>
        <end position="196"/>
    </location>
</feature>
<dbReference type="AlphaFoldDB" id="A0A328UIF2"/>
<dbReference type="Pfam" id="PF00149">
    <property type="entry name" value="Metallophos"/>
    <property type="match status" value="1"/>
</dbReference>
<evidence type="ECO:0000256" key="1">
    <source>
        <dbReference type="SAM" id="Coils"/>
    </source>
</evidence>